<proteinExistence type="predicted"/>
<organism evidence="1">
    <name type="scientific">Anopheles marajoara</name>
    <dbReference type="NCBI Taxonomy" id="58244"/>
    <lineage>
        <taxon>Eukaryota</taxon>
        <taxon>Metazoa</taxon>
        <taxon>Ecdysozoa</taxon>
        <taxon>Arthropoda</taxon>
        <taxon>Hexapoda</taxon>
        <taxon>Insecta</taxon>
        <taxon>Pterygota</taxon>
        <taxon>Neoptera</taxon>
        <taxon>Endopterygota</taxon>
        <taxon>Diptera</taxon>
        <taxon>Nematocera</taxon>
        <taxon>Culicoidea</taxon>
        <taxon>Culicidae</taxon>
        <taxon>Anophelinae</taxon>
        <taxon>Anopheles</taxon>
    </lineage>
</organism>
<name>A0A2M4CBK7_9DIPT</name>
<accession>A0A2M4CBK7</accession>
<reference evidence="1" key="1">
    <citation type="submission" date="2018-01" db="EMBL/GenBank/DDBJ databases">
        <title>An insight into the sialome of Amazonian anophelines.</title>
        <authorList>
            <person name="Ribeiro J.M."/>
            <person name="Scarpassa V."/>
            <person name="Calvo E."/>
        </authorList>
    </citation>
    <scope>NUCLEOTIDE SEQUENCE</scope>
    <source>
        <tissue evidence="1">Salivary glands</tissue>
    </source>
</reference>
<evidence type="ECO:0000313" key="1">
    <source>
        <dbReference type="EMBL" id="MBW62720.1"/>
    </source>
</evidence>
<sequence>MFGWSLPPFFLFSFCNKCTKTLNLQIIANVRRRTTCHLESSVHHSKRKVTEEATEENATRTRRARPKCKTKCKCNEQQLE</sequence>
<dbReference type="AlphaFoldDB" id="A0A2M4CBK7"/>
<protein>
    <submittedName>
        <fullName evidence="1">Putative secreted protein</fullName>
    </submittedName>
</protein>
<dbReference type="EMBL" id="GGFJ01013579">
    <property type="protein sequence ID" value="MBW62720.1"/>
    <property type="molecule type" value="Transcribed_RNA"/>
</dbReference>